<keyword evidence="5" id="KW-0410">Iron transport</keyword>
<dbReference type="Pfam" id="PF07660">
    <property type="entry name" value="STN"/>
    <property type="match status" value="1"/>
</dbReference>
<sequence length="811" mass="88283">MSSTFSLPAAATAVAVSSPSVERRQGLLRPTLLATAIALGSLSLQVQADSVQSFQVPAGPLAEVLLSIANQSGQAVSVDPSLVQGLQAPAVQGAMSVEQALREALQGTQLQVETTANGTYTVRPLTTSSGETLLPALDVSFSLGNNLGEVDGYQATHSSVATKTSKALLETSQSVSVVTAAQIEDQGSKTVQQSMRYTPGVFTNQIGASNRYDYVVMRGFADGSVDNIYIDGLKAMGDAGTYSTLQVDPYFLDRIDIVKGPSSVLYGRSLPGGLVALTSKKPLDEAYHEVQLTVGTQGQRGAGFDFSGPLGNSGKFNYRLVGLADYSDTQYDYAKEERYAIAPTLDVHISDDTVLTLQAYLQHDPNGGYHSGVPASGSITRRDGQTISSHFFDGEPAYDGFSRTQQLLGYQLSHRFNDTWSFRQNVRYLDSKVENSQVYGYGYSSGNELTRYYSGADENLHAYAIDNLIQAEADWGSSHHTVLGGLDYQRRWGDVLWTSGTATGLDVFDPGYGGAVTIYPTWTTSYDRRLEQTGVYVQDLIDYGAWRFSLGGRQDWVDVSVTDRLYGGTTADSRQAFSGRAGALYLLDNGVAPYLSYSQSFNPNSYNDENGKPLAPTEGEQWELGLKFQPEDSDDLYTLALFHINQKNVATKEPQNNWYSSVGEVRSQGVELEAKSHLTEQLSLMAGYTYTDIVYARAEDGTEGNTPNQAPRHMASLWADYALSHGLNLGGGVRYVGSSWADKENTLKVPAYTLVDMSVRYDLGQLGLKGLEASLNANNLLNKEYVASCYNLSYCYFGEERNVTATFKYQF</sequence>
<name>A0A2S5KI63_9PROT</name>
<dbReference type="InterPro" id="IPR037066">
    <property type="entry name" value="Plug_dom_sf"/>
</dbReference>
<dbReference type="Pfam" id="PF07715">
    <property type="entry name" value="Plug"/>
    <property type="match status" value="1"/>
</dbReference>
<keyword evidence="12 18" id="KW-0675">Receptor</keyword>
<evidence type="ECO:0000256" key="13">
    <source>
        <dbReference type="ARBA" id="ARBA00023237"/>
    </source>
</evidence>
<evidence type="ECO:0000256" key="9">
    <source>
        <dbReference type="ARBA" id="ARBA00023065"/>
    </source>
</evidence>
<evidence type="ECO:0000256" key="12">
    <source>
        <dbReference type="ARBA" id="ARBA00023170"/>
    </source>
</evidence>
<keyword evidence="4 14" id="KW-1134">Transmembrane beta strand</keyword>
<keyword evidence="6 14" id="KW-0812">Transmembrane</keyword>
<protein>
    <submittedName>
        <fullName evidence="18">TonB-dependent siderophore receptor</fullName>
    </submittedName>
</protein>
<evidence type="ECO:0000256" key="1">
    <source>
        <dbReference type="ARBA" id="ARBA00004571"/>
    </source>
</evidence>
<dbReference type="Gene3D" id="2.170.130.10">
    <property type="entry name" value="TonB-dependent receptor, plug domain"/>
    <property type="match status" value="1"/>
</dbReference>
<dbReference type="PROSITE" id="PS52016">
    <property type="entry name" value="TONB_DEPENDENT_REC_3"/>
    <property type="match status" value="1"/>
</dbReference>
<dbReference type="InterPro" id="IPR011662">
    <property type="entry name" value="Secretin/TonB_short_N"/>
</dbReference>
<evidence type="ECO:0000256" key="14">
    <source>
        <dbReference type="PROSITE-ProRule" id="PRU01360"/>
    </source>
</evidence>
<evidence type="ECO:0000256" key="8">
    <source>
        <dbReference type="ARBA" id="ARBA00023004"/>
    </source>
</evidence>
<evidence type="ECO:0000313" key="19">
    <source>
        <dbReference type="Proteomes" id="UP000238196"/>
    </source>
</evidence>
<evidence type="ECO:0000256" key="10">
    <source>
        <dbReference type="ARBA" id="ARBA00023077"/>
    </source>
</evidence>
<dbReference type="PANTHER" id="PTHR32552">
    <property type="entry name" value="FERRICHROME IRON RECEPTOR-RELATED"/>
    <property type="match status" value="1"/>
</dbReference>
<dbReference type="InterPro" id="IPR039426">
    <property type="entry name" value="TonB-dep_rcpt-like"/>
</dbReference>
<evidence type="ECO:0000259" key="17">
    <source>
        <dbReference type="SMART" id="SM00965"/>
    </source>
</evidence>
<dbReference type="GO" id="GO:0015891">
    <property type="term" value="P:siderophore transport"/>
    <property type="evidence" value="ECO:0007669"/>
    <property type="project" value="InterPro"/>
</dbReference>
<organism evidence="18 19">
    <name type="scientific">Proteobacteria bacterium 228</name>
    <dbReference type="NCBI Taxonomy" id="2083153"/>
    <lineage>
        <taxon>Bacteria</taxon>
        <taxon>Pseudomonadati</taxon>
        <taxon>Pseudomonadota</taxon>
    </lineage>
</organism>
<evidence type="ECO:0000256" key="5">
    <source>
        <dbReference type="ARBA" id="ARBA00022496"/>
    </source>
</evidence>
<keyword evidence="3 14" id="KW-0813">Transport</keyword>
<dbReference type="InterPro" id="IPR012910">
    <property type="entry name" value="Plug_dom"/>
</dbReference>
<proteinExistence type="inferred from homology"/>
<dbReference type="FunFam" id="2.170.130.10:FF:000001">
    <property type="entry name" value="Catecholate siderophore TonB-dependent receptor"/>
    <property type="match status" value="1"/>
</dbReference>
<dbReference type="AlphaFoldDB" id="A0A2S5KI63"/>
<dbReference type="GO" id="GO:0038023">
    <property type="term" value="F:signaling receptor activity"/>
    <property type="evidence" value="ECO:0007669"/>
    <property type="project" value="InterPro"/>
</dbReference>
<evidence type="ECO:0000256" key="15">
    <source>
        <dbReference type="PROSITE-ProRule" id="PRU10144"/>
    </source>
</evidence>
<evidence type="ECO:0000256" key="11">
    <source>
        <dbReference type="ARBA" id="ARBA00023136"/>
    </source>
</evidence>
<dbReference type="PANTHER" id="PTHR32552:SF68">
    <property type="entry name" value="FERRICHROME OUTER MEMBRANE TRANSPORTER_PHAGE RECEPTOR"/>
    <property type="match status" value="1"/>
</dbReference>
<evidence type="ECO:0000256" key="7">
    <source>
        <dbReference type="ARBA" id="ARBA00022729"/>
    </source>
</evidence>
<keyword evidence="8" id="KW-0408">Iron</keyword>
<accession>A0A2S5KI63</accession>
<keyword evidence="11 14" id="KW-0472">Membrane</keyword>
<dbReference type="GO" id="GO:0015344">
    <property type="term" value="F:siderophore uptake transmembrane transporter activity"/>
    <property type="evidence" value="ECO:0007669"/>
    <property type="project" value="TreeGrafter"/>
</dbReference>
<dbReference type="EMBL" id="PRLP01000150">
    <property type="protein sequence ID" value="PPC74293.1"/>
    <property type="molecule type" value="Genomic_DNA"/>
</dbReference>
<keyword evidence="10 16" id="KW-0798">TonB box</keyword>
<dbReference type="InterPro" id="IPR010105">
    <property type="entry name" value="TonB_sidphr_rcpt"/>
</dbReference>
<evidence type="ECO:0000256" key="16">
    <source>
        <dbReference type="RuleBase" id="RU003357"/>
    </source>
</evidence>
<evidence type="ECO:0000256" key="6">
    <source>
        <dbReference type="ARBA" id="ARBA00022692"/>
    </source>
</evidence>
<comment type="caution">
    <text evidence="18">The sequence shown here is derived from an EMBL/GenBank/DDBJ whole genome shotgun (WGS) entry which is preliminary data.</text>
</comment>
<keyword evidence="7" id="KW-0732">Signal</keyword>
<reference evidence="18 19" key="1">
    <citation type="submission" date="2018-02" db="EMBL/GenBank/DDBJ databases">
        <title>novel marine gammaproteobacteria from coastal saline agro ecosystem.</title>
        <authorList>
            <person name="Krishnan R."/>
            <person name="Ramesh Kumar N."/>
        </authorList>
    </citation>
    <scope>NUCLEOTIDE SEQUENCE [LARGE SCALE GENOMIC DNA]</scope>
    <source>
        <strain evidence="18 19">228</strain>
    </source>
</reference>
<dbReference type="OrthoDB" id="9760333at2"/>
<dbReference type="SUPFAM" id="SSF56935">
    <property type="entry name" value="Porins"/>
    <property type="match status" value="1"/>
</dbReference>
<dbReference type="InterPro" id="IPR036942">
    <property type="entry name" value="Beta-barrel_TonB_sf"/>
</dbReference>
<dbReference type="NCBIfam" id="TIGR01783">
    <property type="entry name" value="TonB-siderophor"/>
    <property type="match status" value="1"/>
</dbReference>
<comment type="similarity">
    <text evidence="2 14 16">Belongs to the TonB-dependent receptor family.</text>
</comment>
<feature type="short sequence motif" description="TonB C-terminal box" evidence="15">
    <location>
        <begin position="794"/>
        <end position="811"/>
    </location>
</feature>
<comment type="subcellular location">
    <subcellularLocation>
        <location evidence="1 14">Cell outer membrane</location>
        <topology evidence="1 14">Multi-pass membrane protein</topology>
    </subcellularLocation>
</comment>
<keyword evidence="13 14" id="KW-0998">Cell outer membrane</keyword>
<evidence type="ECO:0000256" key="2">
    <source>
        <dbReference type="ARBA" id="ARBA00009810"/>
    </source>
</evidence>
<dbReference type="CDD" id="cd01347">
    <property type="entry name" value="ligand_gated_channel"/>
    <property type="match status" value="1"/>
</dbReference>
<keyword evidence="9" id="KW-0406">Ion transport</keyword>
<dbReference type="SMART" id="SM00965">
    <property type="entry name" value="STN"/>
    <property type="match status" value="1"/>
</dbReference>
<dbReference type="Gene3D" id="3.55.50.30">
    <property type="match status" value="1"/>
</dbReference>
<evidence type="ECO:0000313" key="18">
    <source>
        <dbReference type="EMBL" id="PPC74293.1"/>
    </source>
</evidence>
<evidence type="ECO:0000256" key="3">
    <source>
        <dbReference type="ARBA" id="ARBA00022448"/>
    </source>
</evidence>
<dbReference type="Gene3D" id="2.40.170.20">
    <property type="entry name" value="TonB-dependent receptor, beta-barrel domain"/>
    <property type="match status" value="1"/>
</dbReference>
<evidence type="ECO:0000256" key="4">
    <source>
        <dbReference type="ARBA" id="ARBA00022452"/>
    </source>
</evidence>
<dbReference type="FunFam" id="2.40.170.20:FF:000005">
    <property type="entry name" value="TonB-dependent siderophore receptor"/>
    <property type="match status" value="1"/>
</dbReference>
<dbReference type="GO" id="GO:0009279">
    <property type="term" value="C:cell outer membrane"/>
    <property type="evidence" value="ECO:0007669"/>
    <property type="project" value="UniProtKB-SubCell"/>
</dbReference>
<dbReference type="InterPro" id="IPR000531">
    <property type="entry name" value="Beta-barrel_TonB"/>
</dbReference>
<gene>
    <name evidence="18" type="ORF">C4K68_26480</name>
</gene>
<dbReference type="Proteomes" id="UP000238196">
    <property type="component" value="Unassembled WGS sequence"/>
</dbReference>
<dbReference type="InterPro" id="IPR010917">
    <property type="entry name" value="TonB_rcpt_CS"/>
</dbReference>
<dbReference type="Pfam" id="PF00593">
    <property type="entry name" value="TonB_dep_Rec_b-barrel"/>
    <property type="match status" value="1"/>
</dbReference>
<dbReference type="PROSITE" id="PS01156">
    <property type="entry name" value="TONB_DEPENDENT_REC_2"/>
    <property type="match status" value="1"/>
</dbReference>
<feature type="domain" description="Secretin/TonB short N-terminal" evidence="17">
    <location>
        <begin position="74"/>
        <end position="125"/>
    </location>
</feature>